<organism evidence="2 3">
    <name type="scientific">Blautia obeum</name>
    <dbReference type="NCBI Taxonomy" id="40520"/>
    <lineage>
        <taxon>Bacteria</taxon>
        <taxon>Bacillati</taxon>
        <taxon>Bacillota</taxon>
        <taxon>Clostridia</taxon>
        <taxon>Lachnospirales</taxon>
        <taxon>Lachnospiraceae</taxon>
        <taxon>Blautia</taxon>
    </lineage>
</organism>
<dbReference type="PANTHER" id="PTHR11228:SF7">
    <property type="entry name" value="PQQA PEPTIDE CYCLASE"/>
    <property type="match status" value="1"/>
</dbReference>
<dbReference type="AlphaFoldDB" id="A0A174A301"/>
<dbReference type="PANTHER" id="PTHR11228">
    <property type="entry name" value="RADICAL SAM DOMAIN PROTEIN"/>
    <property type="match status" value="1"/>
</dbReference>
<evidence type="ECO:0000259" key="1">
    <source>
        <dbReference type="Pfam" id="PF13186"/>
    </source>
</evidence>
<dbReference type="InterPro" id="IPR023885">
    <property type="entry name" value="4Fe4S-binding_SPASM_dom"/>
</dbReference>
<dbReference type="Gene3D" id="3.20.20.70">
    <property type="entry name" value="Aldolase class I"/>
    <property type="match status" value="1"/>
</dbReference>
<gene>
    <name evidence="2" type="ORF">ERS852395_01433</name>
</gene>
<dbReference type="InterPro" id="IPR013785">
    <property type="entry name" value="Aldolase_TIM"/>
</dbReference>
<feature type="domain" description="4Fe4S-binding SPASM" evidence="1">
    <location>
        <begin position="268"/>
        <end position="327"/>
    </location>
</feature>
<dbReference type="EMBL" id="CYZA01000006">
    <property type="protein sequence ID" value="CUN82687.1"/>
    <property type="molecule type" value="Genomic_DNA"/>
</dbReference>
<dbReference type="SUPFAM" id="SSF102114">
    <property type="entry name" value="Radical SAM enzymes"/>
    <property type="match status" value="1"/>
</dbReference>
<dbReference type="Proteomes" id="UP000095447">
    <property type="component" value="Unassembled WGS sequence"/>
</dbReference>
<dbReference type="Pfam" id="PF13186">
    <property type="entry name" value="SPASM"/>
    <property type="match status" value="1"/>
</dbReference>
<dbReference type="InterPro" id="IPR050377">
    <property type="entry name" value="Radical_SAM_PqqE_MftC-like"/>
</dbReference>
<dbReference type="InterPro" id="IPR058240">
    <property type="entry name" value="rSAM_sf"/>
</dbReference>
<reference evidence="2 3" key="1">
    <citation type="submission" date="2015-09" db="EMBL/GenBank/DDBJ databases">
        <authorList>
            <consortium name="Pathogen Informatics"/>
        </authorList>
    </citation>
    <scope>NUCLEOTIDE SEQUENCE [LARGE SCALE GENOMIC DNA]</scope>
    <source>
        <strain evidence="2 3">2789STDY5608838</strain>
    </source>
</reference>
<evidence type="ECO:0000313" key="3">
    <source>
        <dbReference type="Proteomes" id="UP000095447"/>
    </source>
</evidence>
<sequence length="354" mass="40087">MYKYYDKKNNFVETFNPETGFYIRSDDLTTGKEPFMRDFPALLDIGIMGHCVHGASGLCIQSGVQCYQNGLHTQEPNMSLENFKRIVDECKGKTFQFALGGRGDVDQHEDFEEILKYCRLQGIVPNFTSSGLGFNEKIVSLCKEYCGAVAISWYRSEYTGKAIDMLVSAGVTTNIHYVLGRNSIDEAIEHLQQEDFPDGINAVIFLLHKPVGLGTQANVLSPDDERVKEFFSLIDKHDYKFQIGFDSCSVPGLLNFTEEILNSTLEPCEGARFSGYITSDMKMLPCSFDNQELKWAVDLNEHTIQEAWDSDVFDDFRSHFRNSCRGCSRQCDCLGGCPIRREIVLCTKEEKDLC</sequence>
<proteinExistence type="predicted"/>
<name>A0A174A301_9FIRM</name>
<dbReference type="RefSeq" id="WP_055053180.1">
    <property type="nucleotide sequence ID" value="NZ_CYZA01000006.1"/>
</dbReference>
<evidence type="ECO:0000313" key="2">
    <source>
        <dbReference type="EMBL" id="CUN82687.1"/>
    </source>
</evidence>
<protein>
    <submittedName>
        <fullName evidence="2">Mycofactocin radical SAM maturase</fullName>
    </submittedName>
</protein>
<accession>A0A174A301</accession>